<dbReference type="RefSeq" id="WP_014131811.1">
    <property type="nucleotide sequence ID" value="NC_016078.1"/>
</dbReference>
<dbReference type="KEGG" id="phl:KKY_2654"/>
<dbReference type="HOGENOM" id="CLU_092313_0_1_5"/>
<sequence>MTKTMLRAELLQTKALRIDEHHHFISDTHFGHAGMMRMCARPFESVAEMDRHMIEQWNSVVQPGDEVWHLGDFAYRGDADHAEKIFKQLHGRKHLIIGNHDDETTLELDWASVQHRKILQHGGTKIILDHYPLREWLHFHNDSIHLFGHVHSNIPSSTRALDVGVDHVGFAPLNINGVREWLARQQTRDFRGLSWQEEQDELAKLTPEQGEF</sequence>
<dbReference type="Gene3D" id="3.60.21.10">
    <property type="match status" value="1"/>
</dbReference>
<dbReference type="AlphaFoldDB" id="G4RBI6"/>
<protein>
    <submittedName>
        <fullName evidence="1">Phosphohydrolase (MutT/nudix family protein)</fullName>
    </submittedName>
</protein>
<dbReference type="Proteomes" id="UP000008850">
    <property type="component" value="Chromosome"/>
</dbReference>
<keyword evidence="1" id="KW-0378">Hydrolase</keyword>
<dbReference type="eggNOG" id="COG4186">
    <property type="taxonomic scope" value="Bacteria"/>
</dbReference>
<name>G4RBI6_PELHB</name>
<dbReference type="GO" id="GO:0016787">
    <property type="term" value="F:hydrolase activity"/>
    <property type="evidence" value="ECO:0007669"/>
    <property type="project" value="UniProtKB-KW"/>
</dbReference>
<keyword evidence="2" id="KW-1185">Reference proteome</keyword>
<reference evidence="1 2" key="1">
    <citation type="journal article" date="2012" name="J. Bacteriol.">
        <title>Complete genome sequence of Pelagibacterium halotolerans B2T.</title>
        <authorList>
            <person name="Huo Y.Y."/>
            <person name="Cheng H."/>
            <person name="Han X.F."/>
            <person name="Jiang X.W."/>
            <person name="Sun C."/>
            <person name="Zhang X.Q."/>
            <person name="Zhu X.F."/>
            <person name="Liu Y.F."/>
            <person name="Li P.F."/>
            <person name="Ni P.X."/>
            <person name="Wu M."/>
        </authorList>
    </citation>
    <scope>NUCLEOTIDE SEQUENCE [LARGE SCALE GENOMIC DNA]</scope>
    <source>
        <strain evidence="2">DSM 22347 / JCM 15775 / CGMCC 1.7692 / B2</strain>
    </source>
</reference>
<accession>G4RBI6</accession>
<dbReference type="EMBL" id="CP003075">
    <property type="protein sequence ID" value="AEQ52662.1"/>
    <property type="molecule type" value="Genomic_DNA"/>
</dbReference>
<organism evidence="1 2">
    <name type="scientific">Pelagibacterium halotolerans (strain DSM 22347 / JCM 15775 / CGMCC 1.7692 / B2)</name>
    <dbReference type="NCBI Taxonomy" id="1082931"/>
    <lineage>
        <taxon>Bacteria</taxon>
        <taxon>Pseudomonadati</taxon>
        <taxon>Pseudomonadota</taxon>
        <taxon>Alphaproteobacteria</taxon>
        <taxon>Hyphomicrobiales</taxon>
        <taxon>Devosiaceae</taxon>
        <taxon>Pelagibacterium</taxon>
    </lineage>
</organism>
<evidence type="ECO:0000313" key="1">
    <source>
        <dbReference type="EMBL" id="AEQ52662.1"/>
    </source>
</evidence>
<gene>
    <name evidence="1" type="ordered locus">KKY_2654</name>
</gene>
<proteinExistence type="predicted"/>
<evidence type="ECO:0000313" key="2">
    <source>
        <dbReference type="Proteomes" id="UP000008850"/>
    </source>
</evidence>
<dbReference type="SUPFAM" id="SSF56300">
    <property type="entry name" value="Metallo-dependent phosphatases"/>
    <property type="match status" value="1"/>
</dbReference>
<dbReference type="InterPro" id="IPR029052">
    <property type="entry name" value="Metallo-depent_PP-like"/>
</dbReference>